<reference evidence="3 4" key="1">
    <citation type="journal article" date="2016" name="Nat. Commun.">
        <title>Thousands of microbial genomes shed light on interconnected biogeochemical processes in an aquifer system.</title>
        <authorList>
            <person name="Anantharaman K."/>
            <person name="Brown C.T."/>
            <person name="Hug L.A."/>
            <person name="Sharon I."/>
            <person name="Castelle C.J."/>
            <person name="Probst A.J."/>
            <person name="Thomas B.C."/>
            <person name="Singh A."/>
            <person name="Wilkins M.J."/>
            <person name="Karaoz U."/>
            <person name="Brodie E.L."/>
            <person name="Williams K.H."/>
            <person name="Hubbard S.S."/>
            <person name="Banfield J.F."/>
        </authorList>
    </citation>
    <scope>NUCLEOTIDE SEQUENCE [LARGE SCALE GENOMIC DNA]</scope>
</reference>
<evidence type="ECO:0000256" key="2">
    <source>
        <dbReference type="SAM" id="Phobius"/>
    </source>
</evidence>
<dbReference type="EMBL" id="MEVI01000003">
    <property type="protein sequence ID" value="OGC55241.1"/>
    <property type="molecule type" value="Genomic_DNA"/>
</dbReference>
<dbReference type="Gene3D" id="2.40.260.10">
    <property type="entry name" value="Sortase"/>
    <property type="match status" value="1"/>
</dbReference>
<keyword evidence="1" id="KW-0378">Hydrolase</keyword>
<comment type="caution">
    <text evidence="3">The sequence shown here is derived from an EMBL/GenBank/DDBJ whole genome shotgun (WGS) entry which is preliminary data.</text>
</comment>
<proteinExistence type="predicted"/>
<protein>
    <recommendedName>
        <fullName evidence="5">Sortase</fullName>
    </recommendedName>
</protein>
<dbReference type="InterPro" id="IPR005754">
    <property type="entry name" value="Sortase"/>
</dbReference>
<dbReference type="NCBIfam" id="TIGR01076">
    <property type="entry name" value="sortase_fam"/>
    <property type="match status" value="1"/>
</dbReference>
<name>A0A1F4VDD4_UNCKA</name>
<dbReference type="InterPro" id="IPR023365">
    <property type="entry name" value="Sortase_dom-sf"/>
</dbReference>
<keyword evidence="2" id="KW-1133">Transmembrane helix</keyword>
<keyword evidence="2" id="KW-0472">Membrane</keyword>
<gene>
    <name evidence="3" type="ORF">A3A78_04675</name>
</gene>
<sequence length="226" mass="24901">MKFLSGANTHFFVISFIFPLILIGFGVTLIATFIISPFLNLKLSTVFTSPIVPGVVKEETGFSEFSFSELSREDKREISVKNVPAVFTLSVPKLGIKGAKVETNSVNLAPDNFLGHYKGTSLPGEEGNVFIYGHSALPIFFNPKDYKTIFSTLTKLSKGDTFTMNYDGKDYTYKVSQRIVLKPSEVDVFDMNPLKKPRVGKTAILMTCVPPGSKTLRLLVVGELVS</sequence>
<evidence type="ECO:0000256" key="1">
    <source>
        <dbReference type="ARBA" id="ARBA00022801"/>
    </source>
</evidence>
<feature type="transmembrane region" description="Helical" evidence="2">
    <location>
        <begin position="12"/>
        <end position="35"/>
    </location>
</feature>
<dbReference type="Proteomes" id="UP000176504">
    <property type="component" value="Unassembled WGS sequence"/>
</dbReference>
<dbReference type="AlphaFoldDB" id="A0A1F4VDD4"/>
<dbReference type="SUPFAM" id="SSF63817">
    <property type="entry name" value="Sortase"/>
    <property type="match status" value="1"/>
</dbReference>
<dbReference type="GO" id="GO:0016787">
    <property type="term" value="F:hydrolase activity"/>
    <property type="evidence" value="ECO:0007669"/>
    <property type="project" value="UniProtKB-KW"/>
</dbReference>
<dbReference type="Pfam" id="PF04203">
    <property type="entry name" value="Sortase"/>
    <property type="match status" value="1"/>
</dbReference>
<evidence type="ECO:0008006" key="5">
    <source>
        <dbReference type="Google" id="ProtNLM"/>
    </source>
</evidence>
<evidence type="ECO:0000313" key="3">
    <source>
        <dbReference type="EMBL" id="OGC55241.1"/>
    </source>
</evidence>
<organism evidence="3 4">
    <name type="scientific">candidate division WWE3 bacterium RIFCSPLOWO2_01_FULL_41_18</name>
    <dbReference type="NCBI Taxonomy" id="1802625"/>
    <lineage>
        <taxon>Bacteria</taxon>
        <taxon>Katanobacteria</taxon>
    </lineage>
</organism>
<keyword evidence="2" id="KW-0812">Transmembrane</keyword>
<evidence type="ECO:0000313" key="4">
    <source>
        <dbReference type="Proteomes" id="UP000176504"/>
    </source>
</evidence>
<accession>A0A1F4VDD4</accession>